<reference evidence="1 2" key="2">
    <citation type="journal article" date="2010" name="Stand. Genomic Sci.">
        <title>Complete genome sequence of Sulfurospirillum deleyianum type strain (5175).</title>
        <authorList>
            <person name="Sikorski J."/>
            <person name="Lapidus A."/>
            <person name="Copeland A."/>
            <person name="Glavina Del Rio T."/>
            <person name="Nolan M."/>
            <person name="Lucas S."/>
            <person name="Chen F."/>
            <person name="Tice H."/>
            <person name="Cheng J.F."/>
            <person name="Saunders E."/>
            <person name="Bruce D."/>
            <person name="Goodwin L."/>
            <person name="Pitluck S."/>
            <person name="Ovchinnikova G."/>
            <person name="Pati A."/>
            <person name="Ivanova N."/>
            <person name="Mavromatis K."/>
            <person name="Chen A."/>
            <person name="Palaniappan K."/>
            <person name="Chain P."/>
            <person name="Land M."/>
            <person name="Hauser L."/>
            <person name="Chang Y.J."/>
            <person name="Jeffries C.D."/>
            <person name="Brettin T."/>
            <person name="Detter J.C."/>
            <person name="Han C."/>
            <person name="Rohde M."/>
            <person name="Lang E."/>
            <person name="Spring S."/>
            <person name="Goker M."/>
            <person name="Bristow J."/>
            <person name="Eisen J.A."/>
            <person name="Markowitz V."/>
            <person name="Hugenholtz P."/>
            <person name="Kyrpides N.C."/>
            <person name="Klenk H.P."/>
        </authorList>
    </citation>
    <scope>NUCLEOTIDE SEQUENCE [LARGE SCALE GENOMIC DNA]</scope>
    <source>
        <strain evidence="2">ATCC 51133 / DSM 6946 / 5175</strain>
    </source>
</reference>
<sequence length="109" mass="12440">MPHLTFLSSLPSSTSLFFIGAIEKEQTLFVKRFLDAYLPHAQYEHIERFHTLNHHLTNVRDGFFILASEASLAYQLIIQHIGDIGSLGFDGDFVVGYNTKEYFICQGRS</sequence>
<name>D1B1I4_SULD5</name>
<evidence type="ECO:0000313" key="1">
    <source>
        <dbReference type="EMBL" id="ACZ11954.1"/>
    </source>
</evidence>
<dbReference type="KEGG" id="sdl:Sdel_0924"/>
<keyword evidence="2" id="KW-1185">Reference proteome</keyword>
<dbReference type="OrthoDB" id="9855795at2"/>
<protein>
    <submittedName>
        <fullName evidence="1">Uncharacterized protein</fullName>
    </submittedName>
</protein>
<proteinExistence type="predicted"/>
<dbReference type="Proteomes" id="UP000002222">
    <property type="component" value="Chromosome"/>
</dbReference>
<dbReference type="AlphaFoldDB" id="D1B1I4"/>
<organism evidence="1 2">
    <name type="scientific">Sulfurospirillum deleyianum (strain ATCC 51133 / DSM 6946 / 5175)</name>
    <dbReference type="NCBI Taxonomy" id="525898"/>
    <lineage>
        <taxon>Bacteria</taxon>
        <taxon>Pseudomonadati</taxon>
        <taxon>Campylobacterota</taxon>
        <taxon>Epsilonproteobacteria</taxon>
        <taxon>Campylobacterales</taxon>
        <taxon>Sulfurospirillaceae</taxon>
        <taxon>Sulfurospirillum</taxon>
    </lineage>
</organism>
<dbReference type="HOGENOM" id="CLU_2182618_0_0_7"/>
<dbReference type="EMBL" id="CP001816">
    <property type="protein sequence ID" value="ACZ11954.1"/>
    <property type="molecule type" value="Genomic_DNA"/>
</dbReference>
<dbReference type="RefSeq" id="WP_012856718.1">
    <property type="nucleotide sequence ID" value="NC_013512.1"/>
</dbReference>
<accession>D1B1I4</accession>
<gene>
    <name evidence="1" type="ordered locus">Sdel_0924</name>
</gene>
<reference evidence="2" key="1">
    <citation type="submission" date="2009-11" db="EMBL/GenBank/DDBJ databases">
        <title>The complete genome of Sulfurospirillum deleyianum DSM 6946.</title>
        <authorList>
            <consortium name="US DOE Joint Genome Institute (JGI-PGF)"/>
            <person name="Lucas S."/>
            <person name="Copeland A."/>
            <person name="Lapidus A."/>
            <person name="Glavina del Rio T."/>
            <person name="Dalin E."/>
            <person name="Tice H."/>
            <person name="Bruce D."/>
            <person name="Goodwin L."/>
            <person name="Pitluck S."/>
            <person name="Kyrpides N."/>
            <person name="Mavromatis K."/>
            <person name="Ivanova N."/>
            <person name="Ovchinnikova G."/>
            <person name="Munk A.C."/>
            <person name="Lu M."/>
            <person name="Brettin T."/>
            <person name="Detter J.C."/>
            <person name="Han C."/>
            <person name="Tapia R."/>
            <person name="Larimer F."/>
            <person name="Land M."/>
            <person name="Hauser L."/>
            <person name="Markowitz V."/>
            <person name="Cheng J.F."/>
            <person name="Hugenholtz P."/>
            <person name="Woyke T."/>
            <person name="Wu D."/>
            <person name="Aumann P."/>
            <person name="Schneider S."/>
            <person name="Lang E."/>
            <person name="Spring S."/>
            <person name="Klenk H.P."/>
            <person name="Eisen J.A."/>
        </authorList>
    </citation>
    <scope>NUCLEOTIDE SEQUENCE [LARGE SCALE GENOMIC DNA]</scope>
    <source>
        <strain evidence="2">ATCC 51133 / DSM 6946 / 5175</strain>
    </source>
</reference>
<evidence type="ECO:0000313" key="2">
    <source>
        <dbReference type="Proteomes" id="UP000002222"/>
    </source>
</evidence>